<evidence type="ECO:0008006" key="3">
    <source>
        <dbReference type="Google" id="ProtNLM"/>
    </source>
</evidence>
<reference evidence="1 2" key="1">
    <citation type="submission" date="2020-04" db="EMBL/GenBank/DDBJ databases">
        <title>Paeniglutamicibacter sp. ANT13_2, a novel actinomycete isolated from sediment in Antarctica.</title>
        <authorList>
            <person name="Sakdapetsiri C."/>
            <person name="Pinyakong O."/>
        </authorList>
    </citation>
    <scope>NUCLEOTIDE SEQUENCE [LARGE SCALE GENOMIC DNA]</scope>
    <source>
        <strain evidence="1 2">ANT13_2</strain>
    </source>
</reference>
<name>A0ABX1G7I0_9MICC</name>
<sequence>MSTTFKLGQRVKITGTTERHRDRIKFAPRNSNMVATEVKELWPELKAMPDNGHDGMLRTSLIETETTATEGVIVGSRTMAQGLTYDESWPESNCFLPCETNRVWLVAFHLRRKPVMCFDHQVQAFPVPESVTVPMPHIPHPGFHSQGHFMRTAARNIKNDYPVGGYSVTTAVIKLLTDTANAMEETR</sequence>
<dbReference type="RefSeq" id="WP_168153014.1">
    <property type="nucleotide sequence ID" value="NZ_JAAWVT010000009.1"/>
</dbReference>
<dbReference type="EMBL" id="JAAWVT010000009">
    <property type="protein sequence ID" value="NKG22225.1"/>
    <property type="molecule type" value="Genomic_DNA"/>
</dbReference>
<dbReference type="Proteomes" id="UP000746595">
    <property type="component" value="Unassembled WGS sequence"/>
</dbReference>
<evidence type="ECO:0000313" key="1">
    <source>
        <dbReference type="EMBL" id="NKG22225.1"/>
    </source>
</evidence>
<keyword evidence="2" id="KW-1185">Reference proteome</keyword>
<protein>
    <recommendedName>
        <fullName evidence="3">ASCH domain-containing protein</fullName>
    </recommendedName>
</protein>
<organism evidence="1 2">
    <name type="scientific">Paeniglutamicibacter terrestris</name>
    <dbReference type="NCBI Taxonomy" id="2723403"/>
    <lineage>
        <taxon>Bacteria</taxon>
        <taxon>Bacillati</taxon>
        <taxon>Actinomycetota</taxon>
        <taxon>Actinomycetes</taxon>
        <taxon>Micrococcales</taxon>
        <taxon>Micrococcaceae</taxon>
        <taxon>Paeniglutamicibacter</taxon>
    </lineage>
</organism>
<comment type="caution">
    <text evidence="1">The sequence shown here is derived from an EMBL/GenBank/DDBJ whole genome shotgun (WGS) entry which is preliminary data.</text>
</comment>
<evidence type="ECO:0000313" key="2">
    <source>
        <dbReference type="Proteomes" id="UP000746595"/>
    </source>
</evidence>
<gene>
    <name evidence="1" type="ORF">HED64_16120</name>
</gene>
<accession>A0ABX1G7I0</accession>
<proteinExistence type="predicted"/>